<proteinExistence type="predicted"/>
<keyword evidence="6" id="KW-1185">Reference proteome</keyword>
<evidence type="ECO:0000256" key="3">
    <source>
        <dbReference type="ARBA" id="ARBA00022840"/>
    </source>
</evidence>
<keyword evidence="3 5" id="KW-0067">ATP-binding</keyword>
<organism evidence="5 6">
    <name type="scientific">Kaistia defluvii</name>
    <dbReference type="NCBI Taxonomy" id="410841"/>
    <lineage>
        <taxon>Bacteria</taxon>
        <taxon>Pseudomonadati</taxon>
        <taxon>Pseudomonadota</taxon>
        <taxon>Alphaproteobacteria</taxon>
        <taxon>Hyphomicrobiales</taxon>
        <taxon>Kaistiaceae</taxon>
        <taxon>Kaistia</taxon>
    </lineage>
</organism>
<dbReference type="Proteomes" id="UP001549321">
    <property type="component" value="Unassembled WGS sequence"/>
</dbReference>
<name>A0ABV2R1I8_9HYPH</name>
<keyword evidence="2" id="KW-0547">Nucleotide-binding</keyword>
<keyword evidence="1" id="KW-0813">Transport</keyword>
<dbReference type="RefSeq" id="WP_354552344.1">
    <property type="nucleotide sequence ID" value="NZ_JBEPSM010000002.1"/>
</dbReference>
<dbReference type="SUPFAM" id="SSF52540">
    <property type="entry name" value="P-loop containing nucleoside triphosphate hydrolases"/>
    <property type="match status" value="1"/>
</dbReference>
<comment type="caution">
    <text evidence="5">The sequence shown here is derived from an EMBL/GenBank/DDBJ whole genome shotgun (WGS) entry which is preliminary data.</text>
</comment>
<dbReference type="EMBL" id="JBEPSM010000002">
    <property type="protein sequence ID" value="MET4635136.1"/>
    <property type="molecule type" value="Genomic_DNA"/>
</dbReference>
<dbReference type="InterPro" id="IPR003593">
    <property type="entry name" value="AAA+_ATPase"/>
</dbReference>
<dbReference type="PANTHER" id="PTHR45772:SF7">
    <property type="entry name" value="AMINO ACID ABC TRANSPORTER ATP-BINDING PROTEIN"/>
    <property type="match status" value="1"/>
</dbReference>
<dbReference type="InterPro" id="IPR051120">
    <property type="entry name" value="ABC_AA/LPS_Transport"/>
</dbReference>
<dbReference type="Pfam" id="PF00005">
    <property type="entry name" value="ABC_tran"/>
    <property type="match status" value="1"/>
</dbReference>
<evidence type="ECO:0000313" key="6">
    <source>
        <dbReference type="Proteomes" id="UP001549321"/>
    </source>
</evidence>
<dbReference type="InterPro" id="IPR032823">
    <property type="entry name" value="BCA_ABC_TP_C"/>
</dbReference>
<accession>A0ABV2R1I8</accession>
<dbReference type="CDD" id="cd03219">
    <property type="entry name" value="ABC_Mj1267_LivG_branched"/>
    <property type="match status" value="1"/>
</dbReference>
<protein>
    <submittedName>
        <fullName evidence="5">Branched-chain amino acid transport system ATP-binding protein</fullName>
    </submittedName>
</protein>
<evidence type="ECO:0000256" key="1">
    <source>
        <dbReference type="ARBA" id="ARBA00022448"/>
    </source>
</evidence>
<dbReference type="InterPro" id="IPR003439">
    <property type="entry name" value="ABC_transporter-like_ATP-bd"/>
</dbReference>
<reference evidence="5 6" key="1">
    <citation type="submission" date="2024-06" db="EMBL/GenBank/DDBJ databases">
        <title>Sorghum-associated microbial communities from plants grown in Nebraska, USA.</title>
        <authorList>
            <person name="Schachtman D."/>
        </authorList>
    </citation>
    <scope>NUCLEOTIDE SEQUENCE [LARGE SCALE GENOMIC DNA]</scope>
    <source>
        <strain evidence="5 6">3207</strain>
    </source>
</reference>
<gene>
    <name evidence="5" type="ORF">ABIE08_003082</name>
</gene>
<dbReference type="SMART" id="SM00382">
    <property type="entry name" value="AAA"/>
    <property type="match status" value="1"/>
</dbReference>
<evidence type="ECO:0000259" key="4">
    <source>
        <dbReference type="PROSITE" id="PS50893"/>
    </source>
</evidence>
<dbReference type="Gene3D" id="3.40.50.300">
    <property type="entry name" value="P-loop containing nucleotide triphosphate hydrolases"/>
    <property type="match status" value="1"/>
</dbReference>
<dbReference type="PROSITE" id="PS50893">
    <property type="entry name" value="ABC_TRANSPORTER_2"/>
    <property type="match status" value="1"/>
</dbReference>
<sequence length="263" mass="28593">MALRDGKSDEQILLRTTGLTKAFRGLVALRDQTITLRAREIVGVIGPNGSGKSTFFNLITGFSQPNSGQIEFKGRSIVGMRTSRIVALGIARTFQGSRLFGTLTVRENVLAAAQLRQPVGPIASIVRGPLYQRRVAAAEAVATELLDLMGLSDQANRLAADLPYGDQRRLEIARALATKPELLLLDEPAAGLDSNETKVLAGLIRTIRDRYDVAVVVVEHDMDLIMGLCERIQVLATGEVICVGTPEEVRNHPRVREAYLGHS</sequence>
<dbReference type="PANTHER" id="PTHR45772">
    <property type="entry name" value="CONSERVED COMPONENT OF ABC TRANSPORTER FOR NATURAL AMINO ACIDS-RELATED"/>
    <property type="match status" value="1"/>
</dbReference>
<dbReference type="Pfam" id="PF12399">
    <property type="entry name" value="BCA_ABC_TP_C"/>
    <property type="match status" value="1"/>
</dbReference>
<feature type="domain" description="ABC transporter" evidence="4">
    <location>
        <begin position="14"/>
        <end position="262"/>
    </location>
</feature>
<evidence type="ECO:0000256" key="2">
    <source>
        <dbReference type="ARBA" id="ARBA00022741"/>
    </source>
</evidence>
<dbReference type="InterPro" id="IPR027417">
    <property type="entry name" value="P-loop_NTPase"/>
</dbReference>
<dbReference type="GO" id="GO:0005524">
    <property type="term" value="F:ATP binding"/>
    <property type="evidence" value="ECO:0007669"/>
    <property type="project" value="UniProtKB-KW"/>
</dbReference>
<evidence type="ECO:0000313" key="5">
    <source>
        <dbReference type="EMBL" id="MET4635136.1"/>
    </source>
</evidence>